<protein>
    <submittedName>
        <fullName evidence="1">Uncharacterized protein</fullName>
    </submittedName>
</protein>
<dbReference type="EMBL" id="JAGISH010000006">
    <property type="protein sequence ID" value="MBP0483154.1"/>
    <property type="molecule type" value="Genomic_DNA"/>
</dbReference>
<organism evidence="1 2">
    <name type="scientific">Sagittula salina</name>
    <dbReference type="NCBI Taxonomy" id="2820268"/>
    <lineage>
        <taxon>Bacteria</taxon>
        <taxon>Pseudomonadati</taxon>
        <taxon>Pseudomonadota</taxon>
        <taxon>Alphaproteobacteria</taxon>
        <taxon>Rhodobacterales</taxon>
        <taxon>Roseobacteraceae</taxon>
        <taxon>Sagittula</taxon>
    </lineage>
</organism>
<gene>
    <name evidence="1" type="ORF">J5474_11710</name>
</gene>
<accession>A0A940S3L0</accession>
<proteinExistence type="predicted"/>
<evidence type="ECO:0000313" key="2">
    <source>
        <dbReference type="Proteomes" id="UP000675940"/>
    </source>
</evidence>
<evidence type="ECO:0000313" key="1">
    <source>
        <dbReference type="EMBL" id="MBP0483154.1"/>
    </source>
</evidence>
<dbReference type="RefSeq" id="WP_209361106.1">
    <property type="nucleotide sequence ID" value="NZ_JAGISH010000006.1"/>
</dbReference>
<comment type="caution">
    <text evidence="1">The sequence shown here is derived from an EMBL/GenBank/DDBJ whole genome shotgun (WGS) entry which is preliminary data.</text>
</comment>
<reference evidence="1" key="1">
    <citation type="submission" date="2021-03" db="EMBL/GenBank/DDBJ databases">
        <title>Sagittula salina sp. nov. strain M10.9X isolated from the marine waste.</title>
        <authorList>
            <person name="Satari L."/>
            <person name="Molina-Menor E."/>
            <person name="Vidal-Verdu A."/>
            <person name="Pascual J."/>
            <person name="Pereto J."/>
            <person name="Porcar M."/>
        </authorList>
    </citation>
    <scope>NUCLEOTIDE SEQUENCE</scope>
    <source>
        <strain evidence="1">M10.9X</strain>
    </source>
</reference>
<keyword evidence="2" id="KW-1185">Reference proteome</keyword>
<name>A0A940S3L0_9RHOB</name>
<dbReference type="AlphaFoldDB" id="A0A940S3L0"/>
<dbReference type="Proteomes" id="UP000675940">
    <property type="component" value="Unassembled WGS sequence"/>
</dbReference>
<sequence>MPDELSLSQTIHDHLHLLHVGWRGHVTLGSIARGYETFSGMPEAGRVTRGLHDLRGIENLSLFQSGVDSLGEMIRTDAANWGVSRRAAFVIAKRSLLSELQAYVTAISEAEVLRARVFEDMAEALDWLDLPEGFVAAASP</sequence>